<dbReference type="PANTHER" id="PTHR30572:SF4">
    <property type="entry name" value="ABC TRANSPORTER PERMEASE YTRF"/>
    <property type="match status" value="1"/>
</dbReference>
<dbReference type="Pfam" id="PF02687">
    <property type="entry name" value="FtsX"/>
    <property type="match status" value="1"/>
</dbReference>
<sequence length="393" mass="42234">MNLSEILKISLKAIRVNKGRSALTVLGVVIGVASVILLVSLVSGLGKTIRDQLESFGANLLVIIPGEPGGGRGPGGVVTNKLEFRFTSLLENGVNEISEVVPSIQGVGVTKYKNKETSDTSIYGVTGNYFDALNIEIVEGKAFAKNEPGNFVVIGFKVKEKLFGASNPLGKDITIQKRRFKVLGVQKERGNIFGRDLDNVILIPLGPARSLLGVDRPNWFFIKVENDKDINIAKEKIEKLLLKDLEKEDFTVSTQEDTLALIGRILGVLSAGLGGVAAISLIVGGVGIMNIMLVSVTERTREIGLRKALGARRRDILLQFLTEAVVISVLGGLAGVIAGILLSLVVGNFITTEINFFYVLLAFFFSAVIGIIFGITPAIKASKLSPIEALRYE</sequence>
<organism evidence="10 11">
    <name type="scientific">candidate division WWE3 bacterium RIFCSPLOWO2_01_FULL_41_18</name>
    <dbReference type="NCBI Taxonomy" id="1802625"/>
    <lineage>
        <taxon>Bacteria</taxon>
        <taxon>Katanobacteria</taxon>
    </lineage>
</organism>
<evidence type="ECO:0000256" key="4">
    <source>
        <dbReference type="ARBA" id="ARBA00022989"/>
    </source>
</evidence>
<protein>
    <recommendedName>
        <fullName evidence="12">Multidrug ABC transporter substrate-binding protein</fullName>
    </recommendedName>
</protein>
<accession>A0A1F4VEW3</accession>
<keyword evidence="5 7" id="KW-0472">Membrane</keyword>
<comment type="subcellular location">
    <subcellularLocation>
        <location evidence="1">Cell membrane</location>
        <topology evidence="1">Multi-pass membrane protein</topology>
    </subcellularLocation>
</comment>
<evidence type="ECO:0000256" key="1">
    <source>
        <dbReference type="ARBA" id="ARBA00004651"/>
    </source>
</evidence>
<evidence type="ECO:0000259" key="9">
    <source>
        <dbReference type="Pfam" id="PF12704"/>
    </source>
</evidence>
<evidence type="ECO:0000256" key="7">
    <source>
        <dbReference type="SAM" id="Phobius"/>
    </source>
</evidence>
<evidence type="ECO:0000256" key="5">
    <source>
        <dbReference type="ARBA" id="ARBA00023136"/>
    </source>
</evidence>
<evidence type="ECO:0000256" key="6">
    <source>
        <dbReference type="ARBA" id="ARBA00038076"/>
    </source>
</evidence>
<dbReference type="GO" id="GO:0005886">
    <property type="term" value="C:plasma membrane"/>
    <property type="evidence" value="ECO:0007669"/>
    <property type="project" value="UniProtKB-SubCell"/>
</dbReference>
<keyword evidence="3 7" id="KW-0812">Transmembrane</keyword>
<proteinExistence type="inferred from homology"/>
<dbReference type="GO" id="GO:0022857">
    <property type="term" value="F:transmembrane transporter activity"/>
    <property type="evidence" value="ECO:0007669"/>
    <property type="project" value="TreeGrafter"/>
</dbReference>
<feature type="transmembrane region" description="Helical" evidence="7">
    <location>
        <begin position="356"/>
        <end position="375"/>
    </location>
</feature>
<keyword evidence="4 7" id="KW-1133">Transmembrane helix</keyword>
<dbReference type="PANTHER" id="PTHR30572">
    <property type="entry name" value="MEMBRANE COMPONENT OF TRANSPORTER-RELATED"/>
    <property type="match status" value="1"/>
</dbReference>
<keyword evidence="2" id="KW-1003">Cell membrane</keyword>
<dbReference type="Proteomes" id="UP000176504">
    <property type="component" value="Unassembled WGS sequence"/>
</dbReference>
<dbReference type="InterPro" id="IPR025857">
    <property type="entry name" value="MacB_PCD"/>
</dbReference>
<evidence type="ECO:0000256" key="2">
    <source>
        <dbReference type="ARBA" id="ARBA00022475"/>
    </source>
</evidence>
<feature type="transmembrane region" description="Helical" evidence="7">
    <location>
        <begin position="265"/>
        <end position="296"/>
    </location>
</feature>
<feature type="domain" description="MacB-like periplasmic core" evidence="9">
    <location>
        <begin position="21"/>
        <end position="239"/>
    </location>
</feature>
<dbReference type="Pfam" id="PF12704">
    <property type="entry name" value="MacB_PCD"/>
    <property type="match status" value="1"/>
</dbReference>
<evidence type="ECO:0000256" key="3">
    <source>
        <dbReference type="ARBA" id="ARBA00022692"/>
    </source>
</evidence>
<dbReference type="AlphaFoldDB" id="A0A1F4VEW3"/>
<evidence type="ECO:0000259" key="8">
    <source>
        <dbReference type="Pfam" id="PF02687"/>
    </source>
</evidence>
<feature type="domain" description="ABC3 transporter permease C-terminal" evidence="8">
    <location>
        <begin position="276"/>
        <end position="386"/>
    </location>
</feature>
<comment type="caution">
    <text evidence="10">The sequence shown here is derived from an EMBL/GenBank/DDBJ whole genome shotgun (WGS) entry which is preliminary data.</text>
</comment>
<dbReference type="EMBL" id="MEVI01000001">
    <property type="protein sequence ID" value="OGC55802.1"/>
    <property type="molecule type" value="Genomic_DNA"/>
</dbReference>
<feature type="transmembrane region" description="Helical" evidence="7">
    <location>
        <begin position="317"/>
        <end position="350"/>
    </location>
</feature>
<evidence type="ECO:0008006" key="12">
    <source>
        <dbReference type="Google" id="ProtNLM"/>
    </source>
</evidence>
<gene>
    <name evidence="10" type="ORF">A3A78_02070</name>
</gene>
<name>A0A1F4VEW3_UNCKA</name>
<feature type="transmembrane region" description="Helical" evidence="7">
    <location>
        <begin position="21"/>
        <end position="45"/>
    </location>
</feature>
<evidence type="ECO:0000313" key="11">
    <source>
        <dbReference type="Proteomes" id="UP000176504"/>
    </source>
</evidence>
<evidence type="ECO:0000313" key="10">
    <source>
        <dbReference type="EMBL" id="OGC55802.1"/>
    </source>
</evidence>
<dbReference type="InterPro" id="IPR050250">
    <property type="entry name" value="Macrolide_Exporter_MacB"/>
</dbReference>
<comment type="similarity">
    <text evidence="6">Belongs to the ABC-4 integral membrane protein family.</text>
</comment>
<dbReference type="InterPro" id="IPR003838">
    <property type="entry name" value="ABC3_permease_C"/>
</dbReference>
<reference evidence="10 11" key="1">
    <citation type="journal article" date="2016" name="Nat. Commun.">
        <title>Thousands of microbial genomes shed light on interconnected biogeochemical processes in an aquifer system.</title>
        <authorList>
            <person name="Anantharaman K."/>
            <person name="Brown C.T."/>
            <person name="Hug L.A."/>
            <person name="Sharon I."/>
            <person name="Castelle C.J."/>
            <person name="Probst A.J."/>
            <person name="Thomas B.C."/>
            <person name="Singh A."/>
            <person name="Wilkins M.J."/>
            <person name="Karaoz U."/>
            <person name="Brodie E.L."/>
            <person name="Williams K.H."/>
            <person name="Hubbard S.S."/>
            <person name="Banfield J.F."/>
        </authorList>
    </citation>
    <scope>NUCLEOTIDE SEQUENCE [LARGE SCALE GENOMIC DNA]</scope>
</reference>